<dbReference type="PANTHER" id="PTHR12215">
    <property type="entry name" value="PHOSPHOPANTETHEINE TRANSFERASE"/>
    <property type="match status" value="1"/>
</dbReference>
<dbReference type="AlphaFoldDB" id="A0A1H2FA53"/>
<dbReference type="GO" id="GO:0005829">
    <property type="term" value="C:cytosol"/>
    <property type="evidence" value="ECO:0007669"/>
    <property type="project" value="TreeGrafter"/>
</dbReference>
<dbReference type="GO" id="GO:0008897">
    <property type="term" value="F:holo-[acyl-carrier-protein] synthase activity"/>
    <property type="evidence" value="ECO:0007669"/>
    <property type="project" value="InterPro"/>
</dbReference>
<evidence type="ECO:0000259" key="3">
    <source>
        <dbReference type="Pfam" id="PF01648"/>
    </source>
</evidence>
<dbReference type="PANTHER" id="PTHR12215:SF10">
    <property type="entry name" value="L-AMINOADIPATE-SEMIALDEHYDE DEHYDROGENASE-PHOSPHOPANTETHEINYL TRANSFERASE"/>
    <property type="match status" value="1"/>
</dbReference>
<dbReference type="Gene3D" id="3.90.470.20">
    <property type="entry name" value="4'-phosphopantetheinyl transferase domain"/>
    <property type="match status" value="2"/>
</dbReference>
<comment type="similarity">
    <text evidence="1">Belongs to the P-Pant transferase superfamily. Gsp/Sfp/HetI/AcpT family.</text>
</comment>
<dbReference type="GO" id="GO:0000287">
    <property type="term" value="F:magnesium ion binding"/>
    <property type="evidence" value="ECO:0007669"/>
    <property type="project" value="InterPro"/>
</dbReference>
<protein>
    <submittedName>
        <fullName evidence="4">4'-phosphopantetheinyl transferase</fullName>
    </submittedName>
</protein>
<sequence length="239" mass="27788">MTLTFQNKSFINTLTSKPGIIIWYSRIPDILRSIVSNSKYHHIRPQANEIFKKEDFICPVFSKEEINTINGFKALKKQIEWISGRYLIKQMVQHIFLKTTRLDHITLSYLDQGAPYVTNCPDIPVSLSHSNDYTTVACCKNKHQTIGIDIEKITKKPDIFFLKTAFTQNEILNLTDNAAHIFKNWTIKEAYLKYIKKGFNESLHKVEVINNEIVHNQKKINVDVYSTFLNEYVLSLISD</sequence>
<organism evidence="4 5">
    <name type="scientific">Desulfobacula phenolica</name>
    <dbReference type="NCBI Taxonomy" id="90732"/>
    <lineage>
        <taxon>Bacteria</taxon>
        <taxon>Pseudomonadati</taxon>
        <taxon>Thermodesulfobacteriota</taxon>
        <taxon>Desulfobacteria</taxon>
        <taxon>Desulfobacterales</taxon>
        <taxon>Desulfobacteraceae</taxon>
        <taxon>Desulfobacula</taxon>
    </lineage>
</organism>
<dbReference type="Proteomes" id="UP000199608">
    <property type="component" value="Unassembled WGS sequence"/>
</dbReference>
<name>A0A1H2FA53_9BACT</name>
<evidence type="ECO:0000256" key="2">
    <source>
        <dbReference type="ARBA" id="ARBA00022679"/>
    </source>
</evidence>
<proteinExistence type="inferred from homology"/>
<dbReference type="SUPFAM" id="SSF56214">
    <property type="entry name" value="4'-phosphopantetheinyl transferase"/>
    <property type="match status" value="2"/>
</dbReference>
<evidence type="ECO:0000313" key="4">
    <source>
        <dbReference type="EMBL" id="SDU04286.1"/>
    </source>
</evidence>
<feature type="domain" description="4'-phosphopantetheinyl transferase" evidence="3">
    <location>
        <begin position="146"/>
        <end position="227"/>
    </location>
</feature>
<reference evidence="5" key="1">
    <citation type="submission" date="2016-10" db="EMBL/GenBank/DDBJ databases">
        <authorList>
            <person name="Varghese N."/>
            <person name="Submissions S."/>
        </authorList>
    </citation>
    <scope>NUCLEOTIDE SEQUENCE [LARGE SCALE GENOMIC DNA]</scope>
    <source>
        <strain evidence="5">DSM 3384</strain>
    </source>
</reference>
<dbReference type="RefSeq" id="WP_092232278.1">
    <property type="nucleotide sequence ID" value="NZ_FNLL01000004.1"/>
</dbReference>
<dbReference type="InterPro" id="IPR008278">
    <property type="entry name" value="4-PPantetheinyl_Trfase_dom"/>
</dbReference>
<accession>A0A1H2FA53</accession>
<evidence type="ECO:0000313" key="5">
    <source>
        <dbReference type="Proteomes" id="UP000199608"/>
    </source>
</evidence>
<dbReference type="Pfam" id="PF01648">
    <property type="entry name" value="ACPS"/>
    <property type="match status" value="1"/>
</dbReference>
<dbReference type="EMBL" id="FNLL01000004">
    <property type="protein sequence ID" value="SDU04286.1"/>
    <property type="molecule type" value="Genomic_DNA"/>
</dbReference>
<dbReference type="InterPro" id="IPR050559">
    <property type="entry name" value="P-Pant_transferase_sf"/>
</dbReference>
<dbReference type="GO" id="GO:0019878">
    <property type="term" value="P:lysine biosynthetic process via aminoadipic acid"/>
    <property type="evidence" value="ECO:0007669"/>
    <property type="project" value="TreeGrafter"/>
</dbReference>
<dbReference type="InterPro" id="IPR037143">
    <property type="entry name" value="4-PPantetheinyl_Trfase_dom_sf"/>
</dbReference>
<gene>
    <name evidence="4" type="ORF">SAMN04487931_10447</name>
</gene>
<evidence type="ECO:0000256" key="1">
    <source>
        <dbReference type="ARBA" id="ARBA00010990"/>
    </source>
</evidence>
<keyword evidence="2 4" id="KW-0808">Transferase</keyword>
<keyword evidence="5" id="KW-1185">Reference proteome</keyword>